<feature type="binding site" evidence="8">
    <location>
        <position position="12"/>
    </location>
    <ligand>
        <name>Mg(2+)</name>
        <dbReference type="ChEBI" id="CHEBI:18420"/>
    </ligand>
</feature>
<dbReference type="Proteomes" id="UP000036908">
    <property type="component" value="Unassembled WGS sequence"/>
</dbReference>
<comment type="function">
    <text evidence="8">Toxic component of a toxin-antitoxin (TA) system. An RNase.</text>
</comment>
<dbReference type="EMBL" id="JSVA01000009">
    <property type="protein sequence ID" value="KOF02953.1"/>
    <property type="molecule type" value="Genomic_DNA"/>
</dbReference>
<keyword evidence="8" id="KW-0800">Toxin</keyword>
<sequence length="133" mass="15109">MKKTGSNSFLLDTNIIIDLFQGEKGIADRIENSDITYIPIPVLGELYFGAETSKRKAYHTDQIQKLLKVVELLNTSDITAEIYGRIKSKLKLGGTPIPENDVWIAAMAIEYNLPLVTRDNHFTKIKELSLERW</sequence>
<keyword evidence="6 8" id="KW-0460">Magnesium</keyword>
<dbReference type="AlphaFoldDB" id="A0A0L8AKI4"/>
<keyword evidence="11" id="KW-1185">Reference proteome</keyword>
<dbReference type="RefSeq" id="WP_053223378.1">
    <property type="nucleotide sequence ID" value="NZ_JSVA01000009.1"/>
</dbReference>
<dbReference type="CDD" id="cd18753">
    <property type="entry name" value="PIN_VapC4-5_FitB-like"/>
    <property type="match status" value="1"/>
</dbReference>
<dbReference type="EC" id="3.1.-.-" evidence="8"/>
<dbReference type="GO" id="GO:0004540">
    <property type="term" value="F:RNA nuclease activity"/>
    <property type="evidence" value="ECO:0007669"/>
    <property type="project" value="InterPro"/>
</dbReference>
<keyword evidence="4 8" id="KW-0479">Metal-binding</keyword>
<proteinExistence type="inferred from homology"/>
<reference evidence="11" key="1">
    <citation type="submission" date="2014-11" db="EMBL/GenBank/DDBJ databases">
        <title>Genome sequencing of Roseivirga sp. D-25.</title>
        <authorList>
            <person name="Selvaratnam C."/>
            <person name="Thevarajoo S."/>
            <person name="Goh K.M."/>
            <person name="Eee R."/>
            <person name="Chan K.-G."/>
            <person name="Chong C.S."/>
        </authorList>
    </citation>
    <scope>NUCLEOTIDE SEQUENCE [LARGE SCALE GENOMIC DNA]</scope>
    <source>
        <strain evidence="11">D-25</strain>
    </source>
</reference>
<dbReference type="PANTHER" id="PTHR33653:SF1">
    <property type="entry name" value="RIBONUCLEASE VAPC2"/>
    <property type="match status" value="1"/>
</dbReference>
<comment type="similarity">
    <text evidence="7 8">Belongs to the PINc/VapC protein family.</text>
</comment>
<dbReference type="PATRIC" id="fig|1566026.4.peg.3624"/>
<dbReference type="HAMAP" id="MF_00265">
    <property type="entry name" value="VapC_Nob1"/>
    <property type="match status" value="1"/>
</dbReference>
<evidence type="ECO:0000256" key="6">
    <source>
        <dbReference type="ARBA" id="ARBA00022842"/>
    </source>
</evidence>
<dbReference type="OrthoDB" id="9796690at2"/>
<evidence type="ECO:0000256" key="1">
    <source>
        <dbReference type="ARBA" id="ARBA00001946"/>
    </source>
</evidence>
<evidence type="ECO:0000313" key="11">
    <source>
        <dbReference type="Proteomes" id="UP000036908"/>
    </source>
</evidence>
<organism evidence="10 11">
    <name type="scientific">Roseivirga seohaensis subsp. aquiponti</name>
    <dbReference type="NCBI Taxonomy" id="1566026"/>
    <lineage>
        <taxon>Bacteria</taxon>
        <taxon>Pseudomonadati</taxon>
        <taxon>Bacteroidota</taxon>
        <taxon>Cytophagia</taxon>
        <taxon>Cytophagales</taxon>
        <taxon>Roseivirgaceae</taxon>
        <taxon>Roseivirga</taxon>
    </lineage>
</organism>
<accession>A0A0L8AKI4</accession>
<evidence type="ECO:0000256" key="2">
    <source>
        <dbReference type="ARBA" id="ARBA00022649"/>
    </source>
</evidence>
<evidence type="ECO:0000256" key="4">
    <source>
        <dbReference type="ARBA" id="ARBA00022723"/>
    </source>
</evidence>
<dbReference type="SUPFAM" id="SSF88723">
    <property type="entry name" value="PIN domain-like"/>
    <property type="match status" value="1"/>
</dbReference>
<dbReference type="GO" id="GO:0090729">
    <property type="term" value="F:toxin activity"/>
    <property type="evidence" value="ECO:0007669"/>
    <property type="project" value="UniProtKB-KW"/>
</dbReference>
<gene>
    <name evidence="8" type="primary">vapC</name>
    <name evidence="10" type="ORF">OB69_08955</name>
</gene>
<dbReference type="InterPro" id="IPR022907">
    <property type="entry name" value="VapC_family"/>
</dbReference>
<dbReference type="InterPro" id="IPR002716">
    <property type="entry name" value="PIN_dom"/>
</dbReference>
<comment type="cofactor">
    <cofactor evidence="1 8">
        <name>Mg(2+)</name>
        <dbReference type="ChEBI" id="CHEBI:18420"/>
    </cofactor>
</comment>
<dbReference type="PANTHER" id="PTHR33653">
    <property type="entry name" value="RIBONUCLEASE VAPC2"/>
    <property type="match status" value="1"/>
</dbReference>
<dbReference type="InterPro" id="IPR050556">
    <property type="entry name" value="Type_II_TA_system_RNase"/>
</dbReference>
<evidence type="ECO:0000313" key="10">
    <source>
        <dbReference type="EMBL" id="KOF02953.1"/>
    </source>
</evidence>
<comment type="caution">
    <text evidence="10">The sequence shown here is derived from an EMBL/GenBank/DDBJ whole genome shotgun (WGS) entry which is preliminary data.</text>
</comment>
<dbReference type="InterPro" id="IPR029060">
    <property type="entry name" value="PIN-like_dom_sf"/>
</dbReference>
<evidence type="ECO:0000256" key="8">
    <source>
        <dbReference type="HAMAP-Rule" id="MF_00265"/>
    </source>
</evidence>
<dbReference type="Pfam" id="PF01850">
    <property type="entry name" value="PIN"/>
    <property type="match status" value="1"/>
</dbReference>
<evidence type="ECO:0000256" key="3">
    <source>
        <dbReference type="ARBA" id="ARBA00022722"/>
    </source>
</evidence>
<dbReference type="Gene3D" id="3.40.50.1010">
    <property type="entry name" value="5'-nuclease"/>
    <property type="match status" value="1"/>
</dbReference>
<evidence type="ECO:0000256" key="5">
    <source>
        <dbReference type="ARBA" id="ARBA00022801"/>
    </source>
</evidence>
<feature type="domain" description="PIN" evidence="9">
    <location>
        <begin position="7"/>
        <end position="124"/>
    </location>
</feature>
<evidence type="ECO:0000259" key="9">
    <source>
        <dbReference type="SMART" id="SM00670"/>
    </source>
</evidence>
<keyword evidence="3 8" id="KW-0540">Nuclease</keyword>
<dbReference type="GO" id="GO:0000287">
    <property type="term" value="F:magnesium ion binding"/>
    <property type="evidence" value="ECO:0007669"/>
    <property type="project" value="UniProtKB-UniRule"/>
</dbReference>
<dbReference type="GO" id="GO:0016787">
    <property type="term" value="F:hydrolase activity"/>
    <property type="evidence" value="ECO:0007669"/>
    <property type="project" value="UniProtKB-KW"/>
</dbReference>
<keyword evidence="2 8" id="KW-1277">Toxin-antitoxin system</keyword>
<evidence type="ECO:0000256" key="7">
    <source>
        <dbReference type="ARBA" id="ARBA00038093"/>
    </source>
</evidence>
<feature type="binding site" evidence="8">
    <location>
        <position position="101"/>
    </location>
    <ligand>
        <name>Mg(2+)</name>
        <dbReference type="ChEBI" id="CHEBI:18420"/>
    </ligand>
</feature>
<name>A0A0L8AKI4_9BACT</name>
<protein>
    <recommendedName>
        <fullName evidence="8">Ribonuclease VapC</fullName>
        <shortName evidence="8">RNase VapC</shortName>
        <ecNumber evidence="8">3.1.-.-</ecNumber>
    </recommendedName>
    <alternativeName>
        <fullName evidence="8">Toxin VapC</fullName>
    </alternativeName>
</protein>
<keyword evidence="5 8" id="KW-0378">Hydrolase</keyword>
<dbReference type="SMART" id="SM00670">
    <property type="entry name" value="PINc"/>
    <property type="match status" value="1"/>
</dbReference>